<sequence>MWGGGLALLLLLAGCRAELPTPDASATALLRQLQQAYQAGERAAALALADSVIQQAPRWPEGYVWKGVLLRDLGQLRAAETVLRQALQLRADHVEARLLLARVMQQQGQLHEALRQYRQALHQASGVLRAAAWVQLGHVYRELGQLDQAALSFQEALQLDSTLAEAWDGLRHVHELKGQLPEALAAARKAQQQAPYHPDYQLALGALLMRMGQPSAAARWLKNVLAARPWQPIAHYHLGRALLALGDTVAGQQHLRRADQLRRLEPLLTQAEVAVAQHADALALLKLARRLLQEGFATQTRQAVEAAHALQPRHPALEQLLQEMTRLEAP</sequence>
<keyword evidence="1" id="KW-0802">TPR repeat</keyword>
<evidence type="ECO:0000256" key="1">
    <source>
        <dbReference type="PROSITE-ProRule" id="PRU00339"/>
    </source>
</evidence>
<gene>
    <name evidence="2" type="ORF">SAMN04488087_0748</name>
</gene>
<dbReference type="InterPro" id="IPR019734">
    <property type="entry name" value="TPR_rpt"/>
</dbReference>
<dbReference type="Gene3D" id="1.25.40.10">
    <property type="entry name" value="Tetratricopeptide repeat domain"/>
    <property type="match status" value="3"/>
</dbReference>
<dbReference type="Pfam" id="PF00515">
    <property type="entry name" value="TPR_1"/>
    <property type="match status" value="1"/>
</dbReference>
<dbReference type="InterPro" id="IPR011990">
    <property type="entry name" value="TPR-like_helical_dom_sf"/>
</dbReference>
<dbReference type="SUPFAM" id="SSF48452">
    <property type="entry name" value="TPR-like"/>
    <property type="match status" value="2"/>
</dbReference>
<dbReference type="PROSITE" id="PS50293">
    <property type="entry name" value="TPR_REGION"/>
    <property type="match status" value="1"/>
</dbReference>
<name>A0A1M6R8Q3_9BACT</name>
<proteinExistence type="predicted"/>
<accession>A0A1M6R8Q3</accession>
<keyword evidence="3" id="KW-1185">Reference proteome</keyword>
<dbReference type="OrthoDB" id="9803982at2"/>
<feature type="repeat" description="TPR" evidence="1">
    <location>
        <begin position="130"/>
        <end position="163"/>
    </location>
</feature>
<evidence type="ECO:0000313" key="3">
    <source>
        <dbReference type="Proteomes" id="UP000185812"/>
    </source>
</evidence>
<dbReference type="Pfam" id="PF14559">
    <property type="entry name" value="TPR_19"/>
    <property type="match status" value="2"/>
</dbReference>
<organism evidence="2 3">
    <name type="scientific">Rhodothermus profundi</name>
    <dbReference type="NCBI Taxonomy" id="633813"/>
    <lineage>
        <taxon>Bacteria</taxon>
        <taxon>Pseudomonadati</taxon>
        <taxon>Rhodothermota</taxon>
        <taxon>Rhodothermia</taxon>
        <taxon>Rhodothermales</taxon>
        <taxon>Rhodothermaceae</taxon>
        <taxon>Rhodothermus</taxon>
    </lineage>
</organism>
<dbReference type="EMBL" id="FRAU01000002">
    <property type="protein sequence ID" value="SHK28841.1"/>
    <property type="molecule type" value="Genomic_DNA"/>
</dbReference>
<dbReference type="PANTHER" id="PTHR12558:SF13">
    <property type="entry name" value="CELL DIVISION CYCLE PROTEIN 27 HOMOLOG"/>
    <property type="match status" value="1"/>
</dbReference>
<dbReference type="SMART" id="SM00028">
    <property type="entry name" value="TPR"/>
    <property type="match status" value="6"/>
</dbReference>
<protein>
    <submittedName>
        <fullName evidence="2">Tfp pilus assembly protein PilF</fullName>
    </submittedName>
</protein>
<dbReference type="PANTHER" id="PTHR12558">
    <property type="entry name" value="CELL DIVISION CYCLE 16,23,27"/>
    <property type="match status" value="1"/>
</dbReference>
<dbReference type="Proteomes" id="UP000185812">
    <property type="component" value="Unassembled WGS sequence"/>
</dbReference>
<reference evidence="3" key="1">
    <citation type="submission" date="2016-11" db="EMBL/GenBank/DDBJ databases">
        <authorList>
            <person name="Varghese N."/>
            <person name="Submissions S."/>
        </authorList>
    </citation>
    <scope>NUCLEOTIDE SEQUENCE [LARGE SCALE GENOMIC DNA]</scope>
    <source>
        <strain evidence="3">DSM 22212</strain>
    </source>
</reference>
<dbReference type="AlphaFoldDB" id="A0A1M6R8Q3"/>
<dbReference type="PROSITE" id="PS50005">
    <property type="entry name" value="TPR"/>
    <property type="match status" value="1"/>
</dbReference>
<dbReference type="STRING" id="633813.SAMN04488087_0748"/>
<evidence type="ECO:0000313" key="2">
    <source>
        <dbReference type="EMBL" id="SHK28841.1"/>
    </source>
</evidence>